<dbReference type="STRING" id="1802579.A2310_04240"/>
<protein>
    <recommendedName>
        <fullName evidence="1">PIN domain-containing protein</fullName>
    </recommendedName>
</protein>
<dbReference type="PANTHER" id="PTHR36173:SF1">
    <property type="entry name" value="RIBONUCLEASE VAPC22"/>
    <property type="match status" value="1"/>
</dbReference>
<dbReference type="EMBL" id="MEUB01000014">
    <property type="protein sequence ID" value="OGC23837.1"/>
    <property type="molecule type" value="Genomic_DNA"/>
</dbReference>
<dbReference type="InterPro" id="IPR002716">
    <property type="entry name" value="PIN_dom"/>
</dbReference>
<dbReference type="PANTHER" id="PTHR36173">
    <property type="entry name" value="RIBONUCLEASE VAPC16-RELATED"/>
    <property type="match status" value="1"/>
</dbReference>
<gene>
    <name evidence="2" type="ORF">A2310_04240</name>
</gene>
<evidence type="ECO:0000313" key="2">
    <source>
        <dbReference type="EMBL" id="OGC23837.1"/>
    </source>
</evidence>
<dbReference type="AlphaFoldDB" id="A0A1F4SU37"/>
<proteinExistence type="predicted"/>
<dbReference type="CDD" id="cd09872">
    <property type="entry name" value="PIN_Sll0205-like"/>
    <property type="match status" value="1"/>
</dbReference>
<dbReference type="Pfam" id="PF01850">
    <property type="entry name" value="PIN"/>
    <property type="match status" value="1"/>
</dbReference>
<organism evidence="2 3">
    <name type="scientific">candidate division WOR-1 bacterium RIFOXYB2_FULL_37_13</name>
    <dbReference type="NCBI Taxonomy" id="1802579"/>
    <lineage>
        <taxon>Bacteria</taxon>
        <taxon>Bacillati</taxon>
        <taxon>Saganbacteria</taxon>
    </lineage>
</organism>
<sequence>MKKMNENIVVLDTHIWIWLLIGDEKIKECGFLPYINKAVKEYNVKIPAISLWEVSMLVAKNRIVLSKNTLEWLTDAVSAPGLTVYPITPEVAYESACLPENFHGDPADRLIVATARALNGTLLTFDKKILEYGAKGHIKTIIPS</sequence>
<dbReference type="SUPFAM" id="SSF88723">
    <property type="entry name" value="PIN domain-like"/>
    <property type="match status" value="1"/>
</dbReference>
<reference evidence="2 3" key="1">
    <citation type="journal article" date="2016" name="Nat. Commun.">
        <title>Thousands of microbial genomes shed light on interconnected biogeochemical processes in an aquifer system.</title>
        <authorList>
            <person name="Anantharaman K."/>
            <person name="Brown C.T."/>
            <person name="Hug L.A."/>
            <person name="Sharon I."/>
            <person name="Castelle C.J."/>
            <person name="Probst A.J."/>
            <person name="Thomas B.C."/>
            <person name="Singh A."/>
            <person name="Wilkins M.J."/>
            <person name="Karaoz U."/>
            <person name="Brodie E.L."/>
            <person name="Williams K.H."/>
            <person name="Hubbard S.S."/>
            <person name="Banfield J.F."/>
        </authorList>
    </citation>
    <scope>NUCLEOTIDE SEQUENCE [LARGE SCALE GENOMIC DNA]</scope>
</reference>
<dbReference type="InterPro" id="IPR041705">
    <property type="entry name" value="PIN_Sll0205"/>
</dbReference>
<evidence type="ECO:0000313" key="3">
    <source>
        <dbReference type="Proteomes" id="UP000178417"/>
    </source>
</evidence>
<dbReference type="Gene3D" id="3.40.50.1010">
    <property type="entry name" value="5'-nuclease"/>
    <property type="match status" value="1"/>
</dbReference>
<accession>A0A1F4SU37</accession>
<comment type="caution">
    <text evidence="2">The sequence shown here is derived from an EMBL/GenBank/DDBJ whole genome shotgun (WGS) entry which is preliminary data.</text>
</comment>
<feature type="domain" description="PIN" evidence="1">
    <location>
        <begin position="9"/>
        <end position="133"/>
    </location>
</feature>
<evidence type="ECO:0000259" key="1">
    <source>
        <dbReference type="Pfam" id="PF01850"/>
    </source>
</evidence>
<name>A0A1F4SU37_UNCSA</name>
<dbReference type="Proteomes" id="UP000178417">
    <property type="component" value="Unassembled WGS sequence"/>
</dbReference>
<dbReference type="InterPro" id="IPR052919">
    <property type="entry name" value="TA_system_RNase"/>
</dbReference>
<dbReference type="InterPro" id="IPR029060">
    <property type="entry name" value="PIN-like_dom_sf"/>
</dbReference>